<comment type="caution">
    <text evidence="1">The sequence shown here is derived from an EMBL/GenBank/DDBJ whole genome shotgun (WGS) entry which is preliminary data.</text>
</comment>
<organism evidence="1 2">
    <name type="scientific">Caerostris extrusa</name>
    <name type="common">Bark spider</name>
    <name type="synonym">Caerostris bankana</name>
    <dbReference type="NCBI Taxonomy" id="172846"/>
    <lineage>
        <taxon>Eukaryota</taxon>
        <taxon>Metazoa</taxon>
        <taxon>Ecdysozoa</taxon>
        <taxon>Arthropoda</taxon>
        <taxon>Chelicerata</taxon>
        <taxon>Arachnida</taxon>
        <taxon>Araneae</taxon>
        <taxon>Araneomorphae</taxon>
        <taxon>Entelegynae</taxon>
        <taxon>Araneoidea</taxon>
        <taxon>Araneidae</taxon>
        <taxon>Caerostris</taxon>
    </lineage>
</organism>
<dbReference type="Proteomes" id="UP001054945">
    <property type="component" value="Unassembled WGS sequence"/>
</dbReference>
<proteinExistence type="predicted"/>
<keyword evidence="2" id="KW-1185">Reference proteome</keyword>
<evidence type="ECO:0000313" key="1">
    <source>
        <dbReference type="EMBL" id="GIX76976.1"/>
    </source>
</evidence>
<gene>
    <name evidence="1" type="ORF">CEXT_322231</name>
</gene>
<dbReference type="AlphaFoldDB" id="A0AAV4MZZ9"/>
<sequence>MSSCLWALQEFFWGRSCFSEHKIVTVPKRKVVFTQYDSRRIGFFAISDVLKRVPKLPFLPEILLEWEIAIGQRAQ</sequence>
<dbReference type="EMBL" id="BPLR01020295">
    <property type="protein sequence ID" value="GIX76976.1"/>
    <property type="molecule type" value="Genomic_DNA"/>
</dbReference>
<accession>A0AAV4MZZ9</accession>
<evidence type="ECO:0000313" key="2">
    <source>
        <dbReference type="Proteomes" id="UP001054945"/>
    </source>
</evidence>
<name>A0AAV4MZZ9_CAEEX</name>
<protein>
    <submittedName>
        <fullName evidence="1">Uncharacterized protein</fullName>
    </submittedName>
</protein>
<reference evidence="1 2" key="1">
    <citation type="submission" date="2021-06" db="EMBL/GenBank/DDBJ databases">
        <title>Caerostris extrusa draft genome.</title>
        <authorList>
            <person name="Kono N."/>
            <person name="Arakawa K."/>
        </authorList>
    </citation>
    <scope>NUCLEOTIDE SEQUENCE [LARGE SCALE GENOMIC DNA]</scope>
</reference>